<dbReference type="InterPro" id="IPR028082">
    <property type="entry name" value="Peripla_BP_I"/>
</dbReference>
<dbReference type="PROSITE" id="PS00356">
    <property type="entry name" value="HTH_LACI_1"/>
    <property type="match status" value="1"/>
</dbReference>
<dbReference type="InterPro" id="IPR046335">
    <property type="entry name" value="LacI/GalR-like_sensor"/>
</dbReference>
<sequence>MSERQVSIVDVAQAAGVSYQTVSRVINKSGPVRDKTRQKVLEAIDRLHYHPSWSAKALKTQRTRTIGVIASQINFSGPLLTLGSLESMAREHGLFVSLATLDENKLTPLDFNEVTESFTRLGVEAIIIVAPTEAILTLALENSPHIPLVIVTAQEGLQSIDTRTFDEQKVKFVFTDVDGVSRDIAQRMVKRGTKTVYFLSGPHQWRDAVLRENAARRACAAYDMEFSVIDVNDWASNAAYDRVTTYIRHHGKARFAKSAIWAVNDALAVGALRAFYENGLYAPRDMTIVGYDNMQATESLVPSLTTVDPNYTEVGSSAMRMVLDMLGYTNGSDTSEVADAVQIAEDTPRAQIIKPRLIVRESL</sequence>
<proteinExistence type="predicted"/>
<dbReference type="Pfam" id="PF13377">
    <property type="entry name" value="Peripla_BP_3"/>
    <property type="match status" value="1"/>
</dbReference>
<dbReference type="InterPro" id="IPR000843">
    <property type="entry name" value="HTH_LacI"/>
</dbReference>
<keyword evidence="2 5" id="KW-0238">DNA-binding</keyword>
<dbReference type="PANTHER" id="PTHR30146:SF109">
    <property type="entry name" value="HTH-TYPE TRANSCRIPTIONAL REGULATOR GALS"/>
    <property type="match status" value="1"/>
</dbReference>
<gene>
    <name evidence="5" type="ORF">ACFQY8_00165</name>
</gene>
<evidence type="ECO:0000313" key="6">
    <source>
        <dbReference type="Proteomes" id="UP001597036"/>
    </source>
</evidence>
<dbReference type="PANTHER" id="PTHR30146">
    <property type="entry name" value="LACI-RELATED TRANSCRIPTIONAL REPRESSOR"/>
    <property type="match status" value="1"/>
</dbReference>
<dbReference type="SUPFAM" id="SSF53822">
    <property type="entry name" value="Periplasmic binding protein-like I"/>
    <property type="match status" value="1"/>
</dbReference>
<dbReference type="Pfam" id="PF00356">
    <property type="entry name" value="LacI"/>
    <property type="match status" value="1"/>
</dbReference>
<accession>A0ABW2Y1P1</accession>
<feature type="domain" description="HTH lacI-type" evidence="4">
    <location>
        <begin position="6"/>
        <end position="60"/>
    </location>
</feature>
<dbReference type="PROSITE" id="PS50932">
    <property type="entry name" value="HTH_LACI_2"/>
    <property type="match status" value="1"/>
</dbReference>
<dbReference type="Gene3D" id="1.10.260.40">
    <property type="entry name" value="lambda repressor-like DNA-binding domains"/>
    <property type="match status" value="1"/>
</dbReference>
<name>A0ABW2Y1P1_9BIFI</name>
<dbReference type="GO" id="GO:0003677">
    <property type="term" value="F:DNA binding"/>
    <property type="evidence" value="ECO:0007669"/>
    <property type="project" value="UniProtKB-KW"/>
</dbReference>
<evidence type="ECO:0000259" key="4">
    <source>
        <dbReference type="PROSITE" id="PS50932"/>
    </source>
</evidence>
<dbReference type="EMBL" id="JBHTHQ010000005">
    <property type="protein sequence ID" value="MFD0704172.1"/>
    <property type="molecule type" value="Genomic_DNA"/>
</dbReference>
<evidence type="ECO:0000256" key="2">
    <source>
        <dbReference type="ARBA" id="ARBA00023125"/>
    </source>
</evidence>
<dbReference type="SUPFAM" id="SSF47413">
    <property type="entry name" value="lambda repressor-like DNA-binding domains"/>
    <property type="match status" value="1"/>
</dbReference>
<comment type="caution">
    <text evidence="5">The sequence shown here is derived from an EMBL/GenBank/DDBJ whole genome shotgun (WGS) entry which is preliminary data.</text>
</comment>
<dbReference type="CDD" id="cd01392">
    <property type="entry name" value="HTH_LacI"/>
    <property type="match status" value="1"/>
</dbReference>
<keyword evidence="1" id="KW-0805">Transcription regulation</keyword>
<dbReference type="Proteomes" id="UP001597036">
    <property type="component" value="Unassembled WGS sequence"/>
</dbReference>
<dbReference type="Gene3D" id="3.40.50.2300">
    <property type="match status" value="2"/>
</dbReference>
<dbReference type="SMART" id="SM00354">
    <property type="entry name" value="HTH_LACI"/>
    <property type="match status" value="1"/>
</dbReference>
<organism evidence="5 6">
    <name type="scientific">Alloscardovia venturai</name>
    <dbReference type="NCBI Taxonomy" id="1769421"/>
    <lineage>
        <taxon>Bacteria</taxon>
        <taxon>Bacillati</taxon>
        <taxon>Actinomycetota</taxon>
        <taxon>Actinomycetes</taxon>
        <taxon>Bifidobacteriales</taxon>
        <taxon>Bifidobacteriaceae</taxon>
        <taxon>Alloscardovia</taxon>
    </lineage>
</organism>
<reference evidence="6" key="1">
    <citation type="journal article" date="2019" name="Int. J. Syst. Evol. Microbiol.">
        <title>The Global Catalogue of Microorganisms (GCM) 10K type strain sequencing project: providing services to taxonomists for standard genome sequencing and annotation.</title>
        <authorList>
            <consortium name="The Broad Institute Genomics Platform"/>
            <consortium name="The Broad Institute Genome Sequencing Center for Infectious Disease"/>
            <person name="Wu L."/>
            <person name="Ma J."/>
        </authorList>
    </citation>
    <scope>NUCLEOTIDE SEQUENCE [LARGE SCALE GENOMIC DNA]</scope>
    <source>
        <strain evidence="6">CCM 8604</strain>
    </source>
</reference>
<evidence type="ECO:0000256" key="3">
    <source>
        <dbReference type="ARBA" id="ARBA00023163"/>
    </source>
</evidence>
<evidence type="ECO:0000313" key="5">
    <source>
        <dbReference type="EMBL" id="MFD0704172.1"/>
    </source>
</evidence>
<dbReference type="InterPro" id="IPR010982">
    <property type="entry name" value="Lambda_DNA-bd_dom_sf"/>
</dbReference>
<evidence type="ECO:0000256" key="1">
    <source>
        <dbReference type="ARBA" id="ARBA00023015"/>
    </source>
</evidence>
<dbReference type="PRINTS" id="PR00036">
    <property type="entry name" value="HTHLACI"/>
</dbReference>
<keyword evidence="3" id="KW-0804">Transcription</keyword>
<keyword evidence="6" id="KW-1185">Reference proteome</keyword>
<protein>
    <submittedName>
        <fullName evidence="5">LacI family DNA-binding transcriptional regulator</fullName>
    </submittedName>
</protein>
<dbReference type="RefSeq" id="WP_377937464.1">
    <property type="nucleotide sequence ID" value="NZ_JBHTHQ010000005.1"/>
</dbReference>